<organism evidence="14 15">
    <name type="scientific">Acidiphilium iwatense</name>
    <dbReference type="NCBI Taxonomy" id="768198"/>
    <lineage>
        <taxon>Bacteria</taxon>
        <taxon>Pseudomonadati</taxon>
        <taxon>Pseudomonadota</taxon>
        <taxon>Alphaproteobacteria</taxon>
        <taxon>Acetobacterales</taxon>
        <taxon>Acidocellaceae</taxon>
        <taxon>Acidiphilium</taxon>
    </lineage>
</organism>
<dbReference type="Pfam" id="PF00072">
    <property type="entry name" value="Response_reg"/>
    <property type="match status" value="2"/>
</dbReference>
<dbReference type="InterPro" id="IPR000700">
    <property type="entry name" value="PAS-assoc_C"/>
</dbReference>
<feature type="coiled-coil region" evidence="10">
    <location>
        <begin position="133"/>
        <end position="160"/>
    </location>
</feature>
<name>A0ABS9E2T2_9PROT</name>
<dbReference type="InterPro" id="IPR036890">
    <property type="entry name" value="HATPase_C_sf"/>
</dbReference>
<keyword evidence="4" id="KW-0808">Transferase</keyword>
<dbReference type="EC" id="2.7.13.3" evidence="2"/>
<dbReference type="InterPro" id="IPR004358">
    <property type="entry name" value="Sig_transdc_His_kin-like_C"/>
</dbReference>
<reference evidence="14 15" key="1">
    <citation type="submission" date="2022-01" db="EMBL/GenBank/DDBJ databases">
        <authorList>
            <person name="Won M."/>
            <person name="Kim S.-J."/>
            <person name="Kwon S.-W."/>
        </authorList>
    </citation>
    <scope>NUCLEOTIDE SEQUENCE [LARGE SCALE GENOMIC DNA]</scope>
    <source>
        <strain evidence="14 15">KCTC 23505</strain>
    </source>
</reference>
<dbReference type="SUPFAM" id="SSF52172">
    <property type="entry name" value="CheY-like"/>
    <property type="match status" value="2"/>
</dbReference>
<dbReference type="PROSITE" id="PS50113">
    <property type="entry name" value="PAC"/>
    <property type="match status" value="1"/>
</dbReference>
<dbReference type="InterPro" id="IPR035965">
    <property type="entry name" value="PAS-like_dom_sf"/>
</dbReference>
<gene>
    <name evidence="14" type="ORF">L2A60_18730</name>
</gene>
<keyword evidence="6" id="KW-0418">Kinase</keyword>
<dbReference type="SUPFAM" id="SSF47384">
    <property type="entry name" value="Homodimeric domain of signal transducing histidine kinase"/>
    <property type="match status" value="1"/>
</dbReference>
<feature type="domain" description="Histidine kinase" evidence="11">
    <location>
        <begin position="273"/>
        <end position="496"/>
    </location>
</feature>
<evidence type="ECO:0000259" key="11">
    <source>
        <dbReference type="PROSITE" id="PS50109"/>
    </source>
</evidence>
<evidence type="ECO:0000313" key="15">
    <source>
        <dbReference type="Proteomes" id="UP001521209"/>
    </source>
</evidence>
<dbReference type="PANTHER" id="PTHR43065:SF46">
    <property type="entry name" value="C4-DICARBOXYLATE TRANSPORT SENSOR PROTEIN DCTB"/>
    <property type="match status" value="1"/>
</dbReference>
<evidence type="ECO:0000256" key="6">
    <source>
        <dbReference type="ARBA" id="ARBA00022777"/>
    </source>
</evidence>
<keyword evidence="7" id="KW-0067">ATP-binding</keyword>
<dbReference type="Pfam" id="PF02518">
    <property type="entry name" value="HATPase_c"/>
    <property type="match status" value="1"/>
</dbReference>
<comment type="catalytic activity">
    <reaction evidence="1">
        <text>ATP + protein L-histidine = ADP + protein N-phospho-L-histidine.</text>
        <dbReference type="EC" id="2.7.13.3"/>
    </reaction>
</comment>
<comment type="caution">
    <text evidence="14">The sequence shown here is derived from an EMBL/GenBank/DDBJ whole genome shotgun (WGS) entry which is preliminary data.</text>
</comment>
<sequence>MPETPGTPGRRGRLNRHVLLADDDRDFADGLAALLRFEGYHVTIANTSVAAIETVAADPPHVALIDLRLGHASGIDLVHELLMRQPKLVAVILTAYASLETSIEAMHAGAYDYLCKPFYINDLLATLERCFERRRLTEEREQALTALARSEERLRRIVENSPSAISFEDLDGNEMLANERFRQLFAAASGHRIAAGLPDESVIRTGRVASGEIEIPHGDEIRRVLVARFPVFDENGTPVGIGTIGTDVTERHQAEERLRQVQRMEAIGRLTGGIAHDFNNLLTVVLGNLRLIEEDVRNWPDLRELVTDALDATLSGVELTVRLLAVGQNQPLQPEVTDVAGLLRIVSRLLRRVLGETIEIKLDIAPDLWRVRIDRGQLESSLLNLAINGRDAMPNGGQLMLTAHNMQMDSGNGFADTDPPPDRCVVLSVRDTGVGMPAEIREQAIQPFFTTKHISQGSGLGLSMVHGFVRQSGGRLEIVSAPGEGTEVTIYLPVTDGTSGSTNHSPLDVPVQPNHGEHILIVEDQPQIRQFLRRQLQRLGYRVQEAAEAEEALQYFDAIPPIDLLLTDIVLPGRMSGLELGGAALVRKPGLALVFITGHAPEALAGQSDKLRHVAVLRKPIEPAALAKAVRQALDQAAART</sequence>
<dbReference type="PRINTS" id="PR00344">
    <property type="entry name" value="BCTRLSENSOR"/>
</dbReference>
<evidence type="ECO:0000256" key="10">
    <source>
        <dbReference type="SAM" id="Coils"/>
    </source>
</evidence>
<dbReference type="Gene3D" id="1.10.287.130">
    <property type="match status" value="1"/>
</dbReference>
<evidence type="ECO:0000313" key="14">
    <source>
        <dbReference type="EMBL" id="MCF3948695.1"/>
    </source>
</evidence>
<evidence type="ECO:0000256" key="2">
    <source>
        <dbReference type="ARBA" id="ARBA00012438"/>
    </source>
</evidence>
<evidence type="ECO:0000256" key="5">
    <source>
        <dbReference type="ARBA" id="ARBA00022741"/>
    </source>
</evidence>
<evidence type="ECO:0000256" key="4">
    <source>
        <dbReference type="ARBA" id="ARBA00022679"/>
    </source>
</evidence>
<keyword evidence="10" id="KW-0175">Coiled coil</keyword>
<accession>A0ABS9E2T2</accession>
<keyword evidence="8" id="KW-0902">Two-component regulatory system</keyword>
<evidence type="ECO:0000256" key="1">
    <source>
        <dbReference type="ARBA" id="ARBA00000085"/>
    </source>
</evidence>
<keyword evidence="15" id="KW-1185">Reference proteome</keyword>
<feature type="domain" description="Response regulatory" evidence="12">
    <location>
        <begin position="17"/>
        <end position="131"/>
    </location>
</feature>
<evidence type="ECO:0000256" key="7">
    <source>
        <dbReference type="ARBA" id="ARBA00022840"/>
    </source>
</evidence>
<feature type="modified residue" description="4-aspartylphosphate" evidence="9">
    <location>
        <position position="66"/>
    </location>
</feature>
<dbReference type="SUPFAM" id="SSF55785">
    <property type="entry name" value="PYP-like sensor domain (PAS domain)"/>
    <property type="match status" value="1"/>
</dbReference>
<dbReference type="InterPro" id="IPR011006">
    <property type="entry name" value="CheY-like_superfamily"/>
</dbReference>
<dbReference type="Pfam" id="PF08448">
    <property type="entry name" value="PAS_4"/>
    <property type="match status" value="1"/>
</dbReference>
<dbReference type="PANTHER" id="PTHR43065">
    <property type="entry name" value="SENSOR HISTIDINE KINASE"/>
    <property type="match status" value="1"/>
</dbReference>
<dbReference type="Gene3D" id="3.30.565.10">
    <property type="entry name" value="Histidine kinase-like ATPase, C-terminal domain"/>
    <property type="match status" value="1"/>
</dbReference>
<dbReference type="SUPFAM" id="SSF55874">
    <property type="entry name" value="ATPase domain of HSP90 chaperone/DNA topoisomerase II/histidine kinase"/>
    <property type="match status" value="1"/>
</dbReference>
<protein>
    <recommendedName>
        <fullName evidence="2">histidine kinase</fullName>
        <ecNumber evidence="2">2.7.13.3</ecNumber>
    </recommendedName>
</protein>
<evidence type="ECO:0000259" key="12">
    <source>
        <dbReference type="PROSITE" id="PS50110"/>
    </source>
</evidence>
<dbReference type="CDD" id="cd00082">
    <property type="entry name" value="HisKA"/>
    <property type="match status" value="1"/>
</dbReference>
<proteinExistence type="predicted"/>
<dbReference type="InterPro" id="IPR013656">
    <property type="entry name" value="PAS_4"/>
</dbReference>
<dbReference type="PROSITE" id="PS50109">
    <property type="entry name" value="HIS_KIN"/>
    <property type="match status" value="1"/>
</dbReference>
<feature type="domain" description="Response regulatory" evidence="12">
    <location>
        <begin position="518"/>
        <end position="634"/>
    </location>
</feature>
<feature type="modified residue" description="4-aspartylphosphate" evidence="9">
    <location>
        <position position="568"/>
    </location>
</feature>
<dbReference type="Gene3D" id="3.30.450.20">
    <property type="entry name" value="PAS domain"/>
    <property type="match status" value="1"/>
</dbReference>
<feature type="domain" description="PAC" evidence="13">
    <location>
        <begin position="209"/>
        <end position="260"/>
    </location>
</feature>
<dbReference type="RefSeq" id="WP_235706007.1">
    <property type="nucleotide sequence ID" value="NZ_JAKGBZ010000071.1"/>
</dbReference>
<dbReference type="EMBL" id="JAKGBZ010000071">
    <property type="protein sequence ID" value="MCF3948695.1"/>
    <property type="molecule type" value="Genomic_DNA"/>
</dbReference>
<evidence type="ECO:0000259" key="13">
    <source>
        <dbReference type="PROSITE" id="PS50113"/>
    </source>
</evidence>
<evidence type="ECO:0000256" key="3">
    <source>
        <dbReference type="ARBA" id="ARBA00022553"/>
    </source>
</evidence>
<dbReference type="SMART" id="SM00448">
    <property type="entry name" value="REC"/>
    <property type="match status" value="2"/>
</dbReference>
<dbReference type="SMART" id="SM00387">
    <property type="entry name" value="HATPase_c"/>
    <property type="match status" value="1"/>
</dbReference>
<keyword evidence="3 9" id="KW-0597">Phosphoprotein</keyword>
<dbReference type="InterPro" id="IPR005467">
    <property type="entry name" value="His_kinase_dom"/>
</dbReference>
<dbReference type="Gene3D" id="3.40.50.2300">
    <property type="match status" value="2"/>
</dbReference>
<dbReference type="InterPro" id="IPR003661">
    <property type="entry name" value="HisK_dim/P_dom"/>
</dbReference>
<dbReference type="InterPro" id="IPR001789">
    <property type="entry name" value="Sig_transdc_resp-reg_receiver"/>
</dbReference>
<keyword evidence="5" id="KW-0547">Nucleotide-binding</keyword>
<dbReference type="Proteomes" id="UP001521209">
    <property type="component" value="Unassembled WGS sequence"/>
</dbReference>
<dbReference type="InterPro" id="IPR036097">
    <property type="entry name" value="HisK_dim/P_sf"/>
</dbReference>
<evidence type="ECO:0000256" key="8">
    <source>
        <dbReference type="ARBA" id="ARBA00023012"/>
    </source>
</evidence>
<dbReference type="PROSITE" id="PS50110">
    <property type="entry name" value="RESPONSE_REGULATORY"/>
    <property type="match status" value="2"/>
</dbReference>
<evidence type="ECO:0000256" key="9">
    <source>
        <dbReference type="PROSITE-ProRule" id="PRU00169"/>
    </source>
</evidence>
<dbReference type="InterPro" id="IPR003594">
    <property type="entry name" value="HATPase_dom"/>
</dbReference>